<comment type="caution">
    <text evidence="4">The sequence shown here is derived from an EMBL/GenBank/DDBJ whole genome shotgun (WGS) entry which is preliminary data.</text>
</comment>
<dbReference type="InterPro" id="IPR027806">
    <property type="entry name" value="HARBI1_dom"/>
</dbReference>
<dbReference type="GO" id="GO:0046872">
    <property type="term" value="F:metal ion binding"/>
    <property type="evidence" value="ECO:0007669"/>
    <property type="project" value="UniProtKB-KW"/>
</dbReference>
<gene>
    <name evidence="4" type="ORF">AVEN_147821_1</name>
</gene>
<keyword evidence="5" id="KW-1185">Reference proteome</keyword>
<organism evidence="4 5">
    <name type="scientific">Araneus ventricosus</name>
    <name type="common">Orbweaver spider</name>
    <name type="synonym">Epeira ventricosa</name>
    <dbReference type="NCBI Taxonomy" id="182803"/>
    <lineage>
        <taxon>Eukaryota</taxon>
        <taxon>Metazoa</taxon>
        <taxon>Ecdysozoa</taxon>
        <taxon>Arthropoda</taxon>
        <taxon>Chelicerata</taxon>
        <taxon>Arachnida</taxon>
        <taxon>Araneae</taxon>
        <taxon>Araneomorphae</taxon>
        <taxon>Entelegynae</taxon>
        <taxon>Araneoidea</taxon>
        <taxon>Araneidae</taxon>
        <taxon>Araneus</taxon>
    </lineage>
</organism>
<dbReference type="EMBL" id="BGPR01000235">
    <property type="protein sequence ID" value="GBM06876.1"/>
    <property type="molecule type" value="Genomic_DNA"/>
</dbReference>
<keyword evidence="2" id="KW-0479">Metal-binding</keyword>
<proteinExistence type="predicted"/>
<comment type="cofactor">
    <cofactor evidence="1">
        <name>a divalent metal cation</name>
        <dbReference type="ChEBI" id="CHEBI:60240"/>
    </cofactor>
</comment>
<evidence type="ECO:0000313" key="5">
    <source>
        <dbReference type="Proteomes" id="UP000499080"/>
    </source>
</evidence>
<feature type="domain" description="DDE Tnp4" evidence="3">
    <location>
        <begin position="183"/>
        <end position="259"/>
    </location>
</feature>
<name>A0A4Y2CSH3_ARAVE</name>
<evidence type="ECO:0000256" key="1">
    <source>
        <dbReference type="ARBA" id="ARBA00001968"/>
    </source>
</evidence>
<evidence type="ECO:0000313" key="4">
    <source>
        <dbReference type="EMBL" id="GBM06876.1"/>
    </source>
</evidence>
<dbReference type="OrthoDB" id="6475555at2759"/>
<dbReference type="AlphaFoldDB" id="A0A4Y2CSH3"/>
<dbReference type="Proteomes" id="UP000499080">
    <property type="component" value="Unassembled WGS sequence"/>
</dbReference>
<accession>A0A4Y2CSH3</accession>
<sequence>MKDEKVNPDINYPIMRQPIMSHLFPTFCSFGRQNLFHKNASPFQVFVIPALEQERYGEFLPWGAQGWECSPWRDFPAQRKIPGSLSSPFPDDPTSINHSNQTSHYMKIHEGEKMPSEDTFQYLIQAIISGTRAASLIESFPPTVQNCPKVIELLKERFSREDLLVQVYVRELLKMEILKPKLYGDEYINRKGKPTLNVQATCDAKEMFTSVDVSWPGSVHDSRIWTNSQLCLQLRNKGNSVLIGDCGYGIEPCLMTPFEPPTSGAEYSLCTTLIRYCCNRTKSWSSFLDSALVSSVSYTSLSLISFFGGNKFCGGLTSVTPGELALKMLNSLFSVQLVHSVFAE</sequence>
<evidence type="ECO:0000256" key="2">
    <source>
        <dbReference type="ARBA" id="ARBA00022723"/>
    </source>
</evidence>
<protein>
    <recommendedName>
        <fullName evidence="3">DDE Tnp4 domain-containing protein</fullName>
    </recommendedName>
</protein>
<dbReference type="Pfam" id="PF13359">
    <property type="entry name" value="DDE_Tnp_4"/>
    <property type="match status" value="1"/>
</dbReference>
<reference evidence="4 5" key="1">
    <citation type="journal article" date="2019" name="Sci. Rep.">
        <title>Orb-weaving spider Araneus ventricosus genome elucidates the spidroin gene catalogue.</title>
        <authorList>
            <person name="Kono N."/>
            <person name="Nakamura H."/>
            <person name="Ohtoshi R."/>
            <person name="Moran D.A.P."/>
            <person name="Shinohara A."/>
            <person name="Yoshida Y."/>
            <person name="Fujiwara M."/>
            <person name="Mori M."/>
            <person name="Tomita M."/>
            <person name="Arakawa K."/>
        </authorList>
    </citation>
    <scope>NUCLEOTIDE SEQUENCE [LARGE SCALE GENOMIC DNA]</scope>
</reference>
<evidence type="ECO:0000259" key="3">
    <source>
        <dbReference type="Pfam" id="PF13359"/>
    </source>
</evidence>